<keyword evidence="3 7" id="KW-0645">Protease</keyword>
<dbReference type="EMBL" id="OV696687">
    <property type="protein sequence ID" value="CAH1255092.1"/>
    <property type="molecule type" value="Genomic_DNA"/>
</dbReference>
<keyword evidence="4 7" id="KW-0378">Hydrolase</keyword>
<dbReference type="InterPro" id="IPR001314">
    <property type="entry name" value="Peptidase_S1A"/>
</dbReference>
<keyword evidence="8" id="KW-0732">Signal</keyword>
<dbReference type="InterPro" id="IPR018114">
    <property type="entry name" value="TRYPSIN_HIS"/>
</dbReference>
<evidence type="ECO:0000256" key="5">
    <source>
        <dbReference type="ARBA" id="ARBA00022825"/>
    </source>
</evidence>
<evidence type="ECO:0000256" key="3">
    <source>
        <dbReference type="ARBA" id="ARBA00022670"/>
    </source>
</evidence>
<dbReference type="PRINTS" id="PR00722">
    <property type="entry name" value="CHYMOTRYPSIN"/>
</dbReference>
<feature type="signal peptide" evidence="8">
    <location>
        <begin position="1"/>
        <end position="15"/>
    </location>
</feature>
<comment type="subcellular location">
    <subcellularLocation>
        <location evidence="1">Secreted</location>
    </subcellularLocation>
</comment>
<evidence type="ECO:0000259" key="9">
    <source>
        <dbReference type="PROSITE" id="PS50240"/>
    </source>
</evidence>
<keyword evidence="6" id="KW-1015">Disulfide bond</keyword>
<proteinExistence type="predicted"/>
<dbReference type="Pfam" id="PF00089">
    <property type="entry name" value="Trypsin"/>
    <property type="match status" value="1"/>
</dbReference>
<dbReference type="InterPro" id="IPR033116">
    <property type="entry name" value="TRYPSIN_SER"/>
</dbReference>
<dbReference type="Proteomes" id="UP000838412">
    <property type="component" value="Chromosome 2"/>
</dbReference>
<dbReference type="FunFam" id="2.40.10.10:FF:000003">
    <property type="entry name" value="Transmembrane serine protease 3"/>
    <property type="match status" value="1"/>
</dbReference>
<dbReference type="CDD" id="cd00190">
    <property type="entry name" value="Tryp_SPc"/>
    <property type="match status" value="1"/>
</dbReference>
<dbReference type="PANTHER" id="PTHR24264">
    <property type="entry name" value="TRYPSIN-RELATED"/>
    <property type="match status" value="1"/>
</dbReference>
<dbReference type="GO" id="GO:0006508">
    <property type="term" value="P:proteolysis"/>
    <property type="evidence" value="ECO:0007669"/>
    <property type="project" value="UniProtKB-KW"/>
</dbReference>
<dbReference type="InterPro" id="IPR009003">
    <property type="entry name" value="Peptidase_S1_PA"/>
</dbReference>
<sequence length="312" mass="33691">MRVLVFLALVCYAERMSVLIITFSEQSRRETKECDSFRSLEIVISKQIHAGRENPSQQQCGRSYYAPKQYVDRIIGGTEANPGSWPWMVALLDNGYQICGGTLIDSEWVLSAAHCKINARRMTLVAGDHNLSANDGTEQAIQAERVIQHPDYNSHTLDNDIMLVKLSSPVIINSRVSPVCLPGQGQHVSDGTRVTITGWGNTLTSGTNYPDELRQVTVPVISTSTCNGGGSYAGEITDNMFCAGLMGGGKDSCQGDSGGPVVSSGTVYGVVSWGYGCAQEGYPGVYTKVANYVNWINGYLSGQTSFHGNGRP</sequence>
<dbReference type="AlphaFoldDB" id="A0A8J9ZI98"/>
<accession>A0A8J9ZI98</accession>
<keyword evidence="5 7" id="KW-0720">Serine protease</keyword>
<dbReference type="InterPro" id="IPR001254">
    <property type="entry name" value="Trypsin_dom"/>
</dbReference>
<evidence type="ECO:0000256" key="1">
    <source>
        <dbReference type="ARBA" id="ARBA00004613"/>
    </source>
</evidence>
<dbReference type="PROSITE" id="PS00134">
    <property type="entry name" value="TRYPSIN_HIS"/>
    <property type="match status" value="1"/>
</dbReference>
<name>A0A8J9ZI98_BRALA</name>
<feature type="domain" description="Peptidase S1" evidence="9">
    <location>
        <begin position="74"/>
        <end position="301"/>
    </location>
</feature>
<feature type="chain" id="PRO_5035473160" evidence="8">
    <location>
        <begin position="16"/>
        <end position="312"/>
    </location>
</feature>
<dbReference type="InterPro" id="IPR043504">
    <property type="entry name" value="Peptidase_S1_PA_chymotrypsin"/>
</dbReference>
<reference evidence="10" key="1">
    <citation type="submission" date="2022-01" db="EMBL/GenBank/DDBJ databases">
        <authorList>
            <person name="Braso-Vives M."/>
        </authorList>
    </citation>
    <scope>NUCLEOTIDE SEQUENCE</scope>
</reference>
<evidence type="ECO:0000256" key="4">
    <source>
        <dbReference type="ARBA" id="ARBA00022801"/>
    </source>
</evidence>
<organism evidence="10 11">
    <name type="scientific">Branchiostoma lanceolatum</name>
    <name type="common">Common lancelet</name>
    <name type="synonym">Amphioxus lanceolatum</name>
    <dbReference type="NCBI Taxonomy" id="7740"/>
    <lineage>
        <taxon>Eukaryota</taxon>
        <taxon>Metazoa</taxon>
        <taxon>Chordata</taxon>
        <taxon>Cephalochordata</taxon>
        <taxon>Leptocardii</taxon>
        <taxon>Amphioxiformes</taxon>
        <taxon>Branchiostomatidae</taxon>
        <taxon>Branchiostoma</taxon>
    </lineage>
</organism>
<evidence type="ECO:0000256" key="2">
    <source>
        <dbReference type="ARBA" id="ARBA00022525"/>
    </source>
</evidence>
<evidence type="ECO:0000313" key="10">
    <source>
        <dbReference type="EMBL" id="CAH1255092.1"/>
    </source>
</evidence>
<dbReference type="Gene3D" id="2.40.10.10">
    <property type="entry name" value="Trypsin-like serine proteases"/>
    <property type="match status" value="3"/>
</dbReference>
<dbReference type="SUPFAM" id="SSF50494">
    <property type="entry name" value="Trypsin-like serine proteases"/>
    <property type="match status" value="1"/>
</dbReference>
<dbReference type="GO" id="GO:0004252">
    <property type="term" value="F:serine-type endopeptidase activity"/>
    <property type="evidence" value="ECO:0007669"/>
    <property type="project" value="InterPro"/>
</dbReference>
<keyword evidence="11" id="KW-1185">Reference proteome</keyword>
<keyword evidence="2" id="KW-0964">Secreted</keyword>
<dbReference type="OrthoDB" id="10059102at2759"/>
<evidence type="ECO:0000313" key="11">
    <source>
        <dbReference type="Proteomes" id="UP000838412"/>
    </source>
</evidence>
<dbReference type="PANTHER" id="PTHR24264:SF65">
    <property type="entry name" value="SRCR DOMAIN-CONTAINING PROTEIN"/>
    <property type="match status" value="1"/>
</dbReference>
<evidence type="ECO:0000256" key="8">
    <source>
        <dbReference type="SAM" id="SignalP"/>
    </source>
</evidence>
<evidence type="ECO:0000256" key="7">
    <source>
        <dbReference type="RuleBase" id="RU363034"/>
    </source>
</evidence>
<dbReference type="PROSITE" id="PS50240">
    <property type="entry name" value="TRYPSIN_DOM"/>
    <property type="match status" value="1"/>
</dbReference>
<dbReference type="SMART" id="SM00020">
    <property type="entry name" value="Tryp_SPc"/>
    <property type="match status" value="1"/>
</dbReference>
<evidence type="ECO:0000256" key="6">
    <source>
        <dbReference type="ARBA" id="ARBA00023157"/>
    </source>
</evidence>
<dbReference type="GO" id="GO:0005615">
    <property type="term" value="C:extracellular space"/>
    <property type="evidence" value="ECO:0007669"/>
    <property type="project" value="TreeGrafter"/>
</dbReference>
<protein>
    <submittedName>
        <fullName evidence="10">PRSS2 protein</fullName>
    </submittedName>
</protein>
<gene>
    <name evidence="10" type="primary">PRSS2</name>
    <name evidence="10" type="ORF">BLAG_LOCUS14263</name>
</gene>
<dbReference type="InterPro" id="IPR050127">
    <property type="entry name" value="Serine_Proteases_S1"/>
</dbReference>
<dbReference type="PROSITE" id="PS00135">
    <property type="entry name" value="TRYPSIN_SER"/>
    <property type="match status" value="1"/>
</dbReference>